<proteinExistence type="predicted"/>
<dbReference type="GeneID" id="39980742"/>
<dbReference type="AlphaFoldDB" id="A0A1X0P8Z9"/>
<gene>
    <name evidence="1" type="ORF">TM35_000012810</name>
</gene>
<protein>
    <submittedName>
        <fullName evidence="1">Uncharacterized protein</fullName>
    </submittedName>
</protein>
<dbReference type="VEuPathDB" id="TriTrypDB:TM35_000012810"/>
<organism evidence="1 2">
    <name type="scientific">Trypanosoma theileri</name>
    <dbReference type="NCBI Taxonomy" id="67003"/>
    <lineage>
        <taxon>Eukaryota</taxon>
        <taxon>Discoba</taxon>
        <taxon>Euglenozoa</taxon>
        <taxon>Kinetoplastea</taxon>
        <taxon>Metakinetoplastina</taxon>
        <taxon>Trypanosomatida</taxon>
        <taxon>Trypanosomatidae</taxon>
        <taxon>Trypanosoma</taxon>
    </lineage>
</organism>
<keyword evidence="2" id="KW-1185">Reference proteome</keyword>
<dbReference type="EMBL" id="NBCO01000001">
    <property type="protein sequence ID" value="ORC93404.1"/>
    <property type="molecule type" value="Genomic_DNA"/>
</dbReference>
<dbReference type="OrthoDB" id="277654at2759"/>
<accession>A0A1X0P8Z9</accession>
<dbReference type="RefSeq" id="XP_028887470.1">
    <property type="nucleotide sequence ID" value="XM_029020962.1"/>
</dbReference>
<reference evidence="1 2" key="1">
    <citation type="submission" date="2017-03" db="EMBL/GenBank/DDBJ databases">
        <title>An alternative strategy for trypanosome survival in the mammalian bloodstream revealed through genome and transcriptome analysis of the ubiquitous bovine parasite Trypanosoma (Megatrypanum) theileri.</title>
        <authorList>
            <person name="Kelly S."/>
            <person name="Ivens A."/>
            <person name="Mott A."/>
            <person name="O'Neill E."/>
            <person name="Emms D."/>
            <person name="Macleod O."/>
            <person name="Voorheis P."/>
            <person name="Matthews J."/>
            <person name="Matthews K."/>
            <person name="Carrington M."/>
        </authorList>
    </citation>
    <scope>NUCLEOTIDE SEQUENCE [LARGE SCALE GENOMIC DNA]</scope>
    <source>
        <strain evidence="1">Edinburgh</strain>
    </source>
</reference>
<evidence type="ECO:0000313" key="2">
    <source>
        <dbReference type="Proteomes" id="UP000192257"/>
    </source>
</evidence>
<sequence>MPKALRGPIETVIKKQPKCSSTSHPVTVFSPQRPLFSSSGKVLVTKTLITLWNRLLGSYQAESTKEIFPFLYAEQDSQSIDDNTGIDVADNEKWQIGFGSNASVGEMIFHLYYTLSDVDTAAWVIAFCIIDKLQLQHSVNNHLRLSSNSSSCNETSFRFHLGNKWRNLFVAFCLALKWHTDYNITLNYMIDLLPHSSQDRQQLRKLSALTERRMCYSLGYNVFVSPENLLQLLEQFLACEERICLMEDITNDSSLGRFFL</sequence>
<name>A0A1X0P8Z9_9TRYP</name>
<dbReference type="Proteomes" id="UP000192257">
    <property type="component" value="Unassembled WGS sequence"/>
</dbReference>
<comment type="caution">
    <text evidence="1">The sequence shown here is derived from an EMBL/GenBank/DDBJ whole genome shotgun (WGS) entry which is preliminary data.</text>
</comment>
<evidence type="ECO:0000313" key="1">
    <source>
        <dbReference type="EMBL" id="ORC93404.1"/>
    </source>
</evidence>